<reference evidence="2" key="1">
    <citation type="submission" date="2020-05" db="UniProtKB">
        <authorList>
            <consortium name="EnsemblMetazoa"/>
        </authorList>
    </citation>
    <scope>IDENTIFICATION</scope>
    <source>
        <strain evidence="2">TTRI</strain>
    </source>
</reference>
<dbReference type="EnsemblMetazoa" id="GAUT049210-RA">
    <property type="protein sequence ID" value="GAUT049210-PA"/>
    <property type="gene ID" value="GAUT049210"/>
</dbReference>
<evidence type="ECO:0000313" key="2">
    <source>
        <dbReference type="EnsemblMetazoa" id="GAUT049210-PA"/>
    </source>
</evidence>
<dbReference type="AlphaFoldDB" id="A0A1A9VVP9"/>
<protein>
    <submittedName>
        <fullName evidence="2">Uncharacterized protein</fullName>
    </submittedName>
</protein>
<keyword evidence="1" id="KW-1133">Transmembrane helix</keyword>
<name>A0A1A9VVP9_GLOAU</name>
<dbReference type="VEuPathDB" id="VectorBase:GAUT049210"/>
<sequence>MYGWKQVAMLTVTSDQHLIPFVQSSGKGFPVAVGEYIVGVPAKVSSKTVAVALRQIKAQANTLPLKTSQSVDRDNFHVGSEVVPEKYLCCDYSVLSTEHAQKLGHWDYKLFSGNLTVAYDNISSQHNSLFFKNHHHRHHHHHHHQHHTAGWLPYLLTHCTHPLKTSRGIKESLNKLYNVTLYLIQYLLKYYVAFFLCILKKAEDSWGWLPGL</sequence>
<evidence type="ECO:0000256" key="1">
    <source>
        <dbReference type="SAM" id="Phobius"/>
    </source>
</evidence>
<keyword evidence="3" id="KW-1185">Reference proteome</keyword>
<accession>A0A1A9VVP9</accession>
<proteinExistence type="predicted"/>
<evidence type="ECO:0000313" key="3">
    <source>
        <dbReference type="Proteomes" id="UP000078200"/>
    </source>
</evidence>
<feature type="transmembrane region" description="Helical" evidence="1">
    <location>
        <begin position="179"/>
        <end position="199"/>
    </location>
</feature>
<dbReference type="Proteomes" id="UP000078200">
    <property type="component" value="Unassembled WGS sequence"/>
</dbReference>
<keyword evidence="1" id="KW-0812">Transmembrane</keyword>
<keyword evidence="1" id="KW-0472">Membrane</keyword>
<organism evidence="2 3">
    <name type="scientific">Glossina austeni</name>
    <name type="common">Savannah tsetse fly</name>
    <dbReference type="NCBI Taxonomy" id="7395"/>
    <lineage>
        <taxon>Eukaryota</taxon>
        <taxon>Metazoa</taxon>
        <taxon>Ecdysozoa</taxon>
        <taxon>Arthropoda</taxon>
        <taxon>Hexapoda</taxon>
        <taxon>Insecta</taxon>
        <taxon>Pterygota</taxon>
        <taxon>Neoptera</taxon>
        <taxon>Endopterygota</taxon>
        <taxon>Diptera</taxon>
        <taxon>Brachycera</taxon>
        <taxon>Muscomorpha</taxon>
        <taxon>Hippoboscoidea</taxon>
        <taxon>Glossinidae</taxon>
        <taxon>Glossina</taxon>
    </lineage>
</organism>